<dbReference type="Proteomes" id="UP001187315">
    <property type="component" value="Unassembled WGS sequence"/>
</dbReference>
<dbReference type="SUPFAM" id="SSF48371">
    <property type="entry name" value="ARM repeat"/>
    <property type="match status" value="1"/>
</dbReference>
<evidence type="ECO:0000256" key="7">
    <source>
        <dbReference type="ARBA" id="ARBA00022927"/>
    </source>
</evidence>
<dbReference type="PANTHER" id="PTHR19316:SF35">
    <property type="entry name" value="NUCLEOTIDE EXCHANGE FACTOR SIL1"/>
    <property type="match status" value="1"/>
</dbReference>
<accession>A0AA88MLR0</accession>
<dbReference type="EMBL" id="JAVHJS010000013">
    <property type="protein sequence ID" value="KAK2838856.1"/>
    <property type="molecule type" value="Genomic_DNA"/>
</dbReference>
<protein>
    <recommendedName>
        <fullName evidence="3">Nucleotide exchange factor SIL1</fullName>
    </recommendedName>
</protein>
<feature type="domain" description="Nucleotide exchange factor Fes1" evidence="12">
    <location>
        <begin position="128"/>
        <end position="205"/>
    </location>
</feature>
<comment type="function">
    <text evidence="10">Required for protein translocation and folding in the endoplasmic reticulum (ER). Functions as a nucleotide exchange factor for the ER lumenal chaperone HSPA5.</text>
</comment>
<dbReference type="InterPro" id="IPR050693">
    <property type="entry name" value="Hsp70_NEF-Inhibitors"/>
</dbReference>
<dbReference type="InterPro" id="IPR011989">
    <property type="entry name" value="ARM-like"/>
</dbReference>
<dbReference type="Gene3D" id="1.25.10.10">
    <property type="entry name" value="Leucine-rich Repeat Variant"/>
    <property type="match status" value="1"/>
</dbReference>
<evidence type="ECO:0000256" key="11">
    <source>
        <dbReference type="SAM" id="SignalP"/>
    </source>
</evidence>
<dbReference type="GO" id="GO:0015031">
    <property type="term" value="P:protein transport"/>
    <property type="evidence" value="ECO:0007669"/>
    <property type="project" value="UniProtKB-KW"/>
</dbReference>
<evidence type="ECO:0000259" key="12">
    <source>
        <dbReference type="Pfam" id="PF08609"/>
    </source>
</evidence>
<proteinExistence type="inferred from homology"/>
<keyword evidence="7" id="KW-0653">Protein transport</keyword>
<dbReference type="Pfam" id="PF08609">
    <property type="entry name" value="Fes1"/>
    <property type="match status" value="1"/>
</dbReference>
<organism evidence="13 14">
    <name type="scientific">Tachysurus vachellii</name>
    <name type="common">Darkbarbel catfish</name>
    <name type="synonym">Pelteobagrus vachellii</name>
    <dbReference type="NCBI Taxonomy" id="175792"/>
    <lineage>
        <taxon>Eukaryota</taxon>
        <taxon>Metazoa</taxon>
        <taxon>Chordata</taxon>
        <taxon>Craniata</taxon>
        <taxon>Vertebrata</taxon>
        <taxon>Euteleostomi</taxon>
        <taxon>Actinopterygii</taxon>
        <taxon>Neopterygii</taxon>
        <taxon>Teleostei</taxon>
        <taxon>Ostariophysi</taxon>
        <taxon>Siluriformes</taxon>
        <taxon>Bagridae</taxon>
        <taxon>Tachysurus</taxon>
    </lineage>
</organism>
<dbReference type="FunFam" id="1.25.10.10:FF:000148">
    <property type="entry name" value="SIL1 nucleotide exchange factor"/>
    <property type="match status" value="1"/>
</dbReference>
<dbReference type="GO" id="GO:0005788">
    <property type="term" value="C:endoplasmic reticulum lumen"/>
    <property type="evidence" value="ECO:0007669"/>
    <property type="project" value="UniProtKB-SubCell"/>
</dbReference>
<keyword evidence="4" id="KW-0813">Transport</keyword>
<comment type="similarity">
    <text evidence="2">Belongs to the SIL1 family.</text>
</comment>
<evidence type="ECO:0000256" key="6">
    <source>
        <dbReference type="ARBA" id="ARBA00022824"/>
    </source>
</evidence>
<keyword evidence="6" id="KW-0256">Endoplasmic reticulum</keyword>
<evidence type="ECO:0000313" key="13">
    <source>
        <dbReference type="EMBL" id="KAK2838856.1"/>
    </source>
</evidence>
<evidence type="ECO:0000256" key="4">
    <source>
        <dbReference type="ARBA" id="ARBA00022448"/>
    </source>
</evidence>
<feature type="chain" id="PRO_5041736112" description="Nucleotide exchange factor SIL1" evidence="11">
    <location>
        <begin position="24"/>
        <end position="444"/>
    </location>
</feature>
<evidence type="ECO:0000313" key="14">
    <source>
        <dbReference type="Proteomes" id="UP001187315"/>
    </source>
</evidence>
<comment type="caution">
    <text evidence="13">The sequence shown here is derived from an EMBL/GenBank/DDBJ whole genome shotgun (WGS) entry which is preliminary data.</text>
</comment>
<evidence type="ECO:0000256" key="2">
    <source>
        <dbReference type="ARBA" id="ARBA00010588"/>
    </source>
</evidence>
<sequence length="444" mass="49878">MKVSFRIVIGFIVHLNVFFFAHTDKFPVALTIKEDGNDFNKAEDAQDPKDLDVVDSSKWQILKAGQAVTAGSHVRLNLQTGQREVKLGDEEYLPGRKSMHGMLNKQTPLFTSQELKQALKKFKGVDDSTKRNSEQGKASSQTLFRSMDELRRDLAMSDLLVETDVQIMSKLLSKFSSTNTTMEQRVAALLDLEYLVHQVDNAHNLVLMGGIEILNDALNNTDFRLQESAAFVLGSAVSSNPSVQDAALESGTLQKLLIMLATPRPMTVKKKVLFALACLLRHVPPAQSQFVKLGGLQVLVELFQAQGAEVLCVRIITLLYDLITEQDMISQTGIDPQTTHQEPFQQYDYIPLFPMLVEQGWCSLVPEILSRSDHDWREKALQTLLALMPHCQTLFLQNPTLSTSLGLLQKQYQELVLRERSLGEDDGYFDEILVLVESVMLKIQ</sequence>
<evidence type="ECO:0000256" key="3">
    <source>
        <dbReference type="ARBA" id="ARBA00015352"/>
    </source>
</evidence>
<name>A0AA88MLR0_TACVA</name>
<keyword evidence="5 11" id="KW-0732">Signal</keyword>
<gene>
    <name evidence="13" type="ORF">Q7C36_013670</name>
</gene>
<dbReference type="InterPro" id="IPR016024">
    <property type="entry name" value="ARM-type_fold"/>
</dbReference>
<evidence type="ECO:0000256" key="8">
    <source>
        <dbReference type="ARBA" id="ARBA00023010"/>
    </source>
</evidence>
<keyword evidence="14" id="KW-1185">Reference proteome</keyword>
<evidence type="ECO:0000256" key="9">
    <source>
        <dbReference type="ARBA" id="ARBA00023180"/>
    </source>
</evidence>
<evidence type="ECO:0000256" key="10">
    <source>
        <dbReference type="ARBA" id="ARBA00037748"/>
    </source>
</evidence>
<keyword evidence="9" id="KW-0325">Glycoprotein</keyword>
<evidence type="ECO:0000256" key="1">
    <source>
        <dbReference type="ARBA" id="ARBA00004319"/>
    </source>
</evidence>
<reference evidence="13" key="1">
    <citation type="submission" date="2023-08" db="EMBL/GenBank/DDBJ databases">
        <title>Pelteobagrus vachellii genome.</title>
        <authorList>
            <person name="Liu H."/>
        </authorList>
    </citation>
    <scope>NUCLEOTIDE SEQUENCE</scope>
    <source>
        <strain evidence="13">PRFRI_2022a</strain>
        <tissue evidence="13">Muscle</tissue>
    </source>
</reference>
<evidence type="ECO:0000256" key="5">
    <source>
        <dbReference type="ARBA" id="ARBA00022729"/>
    </source>
</evidence>
<dbReference type="GO" id="GO:0000774">
    <property type="term" value="F:adenyl-nucleotide exchange factor activity"/>
    <property type="evidence" value="ECO:0007669"/>
    <property type="project" value="TreeGrafter"/>
</dbReference>
<dbReference type="PANTHER" id="PTHR19316">
    <property type="entry name" value="PROTEIN FOLDING REGULATOR"/>
    <property type="match status" value="1"/>
</dbReference>
<dbReference type="InterPro" id="IPR013918">
    <property type="entry name" value="Nucleotide_exch_fac_Fes1"/>
</dbReference>
<dbReference type="AlphaFoldDB" id="A0AA88MLR0"/>
<comment type="subcellular location">
    <subcellularLocation>
        <location evidence="1">Endoplasmic reticulum lumen</location>
    </subcellularLocation>
</comment>
<feature type="signal peptide" evidence="11">
    <location>
        <begin position="1"/>
        <end position="23"/>
    </location>
</feature>
<keyword evidence="8" id="KW-0811">Translocation</keyword>